<dbReference type="OrthoDB" id="6399689at2"/>
<keyword evidence="3" id="KW-1185">Reference proteome</keyword>
<accession>A0A0Q1CIF9</accession>
<dbReference type="PROSITE" id="PS50943">
    <property type="entry name" value="HTH_CROC1"/>
    <property type="match status" value="1"/>
</dbReference>
<dbReference type="InterPro" id="IPR010982">
    <property type="entry name" value="Lambda_DNA-bd_dom_sf"/>
</dbReference>
<dbReference type="EMBL" id="LLWH01000068">
    <property type="protein sequence ID" value="KQB54541.1"/>
    <property type="molecule type" value="Genomic_DNA"/>
</dbReference>
<evidence type="ECO:0000313" key="3">
    <source>
        <dbReference type="Proteomes" id="UP000050342"/>
    </source>
</evidence>
<dbReference type="InterPro" id="IPR001387">
    <property type="entry name" value="Cro/C1-type_HTH"/>
</dbReference>
<evidence type="ECO:0000259" key="1">
    <source>
        <dbReference type="PROSITE" id="PS50943"/>
    </source>
</evidence>
<sequence>MEDQAERDKGKNARKKPFKLTRQLIRLALNNGWTQSEIAEKCRTQQSTVSAWSKGVKYATETQLMPLLELFGHKLRRNTFRVYWALDSTTQAKTFFRVEGKVVFTEVVFDLKESHGKAIQKLPVLKLVVHHQGADRFRVVLQNRVVFNSPSQLAVSNTEDALWSSAVLDQLNSVELIDWIDGLAHDLSEKYKCFGLTLPFLLRQALLNHGFPVDGVVEYPAVW</sequence>
<organism evidence="2 3">
    <name type="scientific">Pseudomonas endophytica</name>
    <dbReference type="NCBI Taxonomy" id="1563157"/>
    <lineage>
        <taxon>Bacteria</taxon>
        <taxon>Pseudomonadati</taxon>
        <taxon>Pseudomonadota</taxon>
        <taxon>Gammaproteobacteria</taxon>
        <taxon>Pseudomonadales</taxon>
        <taxon>Pseudomonadaceae</taxon>
        <taxon>Pseudomonas</taxon>
    </lineage>
</organism>
<comment type="caution">
    <text evidence="2">The sequence shown here is derived from an EMBL/GenBank/DDBJ whole genome shotgun (WGS) entry which is preliminary data.</text>
</comment>
<name>A0A0Q1CIF9_9PSED</name>
<dbReference type="GO" id="GO:0003677">
    <property type="term" value="F:DNA binding"/>
    <property type="evidence" value="ECO:0007669"/>
    <property type="project" value="InterPro"/>
</dbReference>
<reference evidence="2 3" key="1">
    <citation type="submission" date="2015-10" db="EMBL/GenBank/DDBJ databases">
        <title>Pseudomonas helleri sp. nov. and Pseudomonas weihenstephanensis sp. nov., isolated from raw cows milk.</title>
        <authorList>
            <person name="Von Neubeck M."/>
            <person name="Huptas C."/>
            <person name="Wenning M."/>
            <person name="Scherer S."/>
        </authorList>
    </citation>
    <scope>NUCLEOTIDE SEQUENCE [LARGE SCALE GENOMIC DNA]</scope>
    <source>
        <strain evidence="2 3">BSTT44</strain>
    </source>
</reference>
<dbReference type="Proteomes" id="UP000050342">
    <property type="component" value="Unassembled WGS sequence"/>
</dbReference>
<feature type="domain" description="HTH cro/C1-type" evidence="1">
    <location>
        <begin position="24"/>
        <end position="80"/>
    </location>
</feature>
<dbReference type="SUPFAM" id="SSF47413">
    <property type="entry name" value="lambda repressor-like DNA-binding domains"/>
    <property type="match status" value="1"/>
</dbReference>
<gene>
    <name evidence="2" type="ORF">AQS70_07090</name>
</gene>
<dbReference type="AlphaFoldDB" id="A0A0Q1CIF9"/>
<dbReference type="Gene3D" id="1.10.260.40">
    <property type="entry name" value="lambda repressor-like DNA-binding domains"/>
    <property type="match status" value="1"/>
</dbReference>
<proteinExistence type="predicted"/>
<dbReference type="RefSeq" id="WP_055102037.1">
    <property type="nucleotide sequence ID" value="NZ_LLWH01000068.1"/>
</dbReference>
<dbReference type="CDD" id="cd00093">
    <property type="entry name" value="HTH_XRE"/>
    <property type="match status" value="1"/>
</dbReference>
<protein>
    <recommendedName>
        <fullName evidence="1">HTH cro/C1-type domain-containing protein</fullName>
    </recommendedName>
</protein>
<evidence type="ECO:0000313" key="2">
    <source>
        <dbReference type="EMBL" id="KQB54541.1"/>
    </source>
</evidence>